<dbReference type="EMBL" id="JBFNXX010000008">
    <property type="protein sequence ID" value="MEW9920447.1"/>
    <property type="molecule type" value="Genomic_DNA"/>
</dbReference>
<proteinExistence type="predicted"/>
<dbReference type="RefSeq" id="WP_367878148.1">
    <property type="nucleotide sequence ID" value="NZ_JBFNXX010000008.1"/>
</dbReference>
<gene>
    <name evidence="2" type="ORF">AB2B41_12595</name>
</gene>
<dbReference type="Pfam" id="PF07498">
    <property type="entry name" value="Rho_N"/>
    <property type="match status" value="1"/>
</dbReference>
<dbReference type="Proteomes" id="UP001556098">
    <property type="component" value="Unassembled WGS sequence"/>
</dbReference>
<feature type="domain" description="Rho termination factor-like N-terminal" evidence="1">
    <location>
        <begin position="1"/>
        <end position="24"/>
    </location>
</feature>
<evidence type="ECO:0000259" key="1">
    <source>
        <dbReference type="Pfam" id="PF07498"/>
    </source>
</evidence>
<dbReference type="InterPro" id="IPR011112">
    <property type="entry name" value="Rho-like_N"/>
</dbReference>
<organism evidence="2 3">
    <name type="scientific">Sulfitobacter sediminis</name>
    <dbReference type="NCBI Taxonomy" id="3234186"/>
    <lineage>
        <taxon>Bacteria</taxon>
        <taxon>Pseudomonadati</taxon>
        <taxon>Pseudomonadota</taxon>
        <taxon>Alphaproteobacteria</taxon>
        <taxon>Rhodobacterales</taxon>
        <taxon>Roseobacteraceae</taxon>
        <taxon>Sulfitobacter</taxon>
    </lineage>
</organism>
<evidence type="ECO:0000313" key="3">
    <source>
        <dbReference type="Proteomes" id="UP001556098"/>
    </source>
</evidence>
<evidence type="ECO:0000313" key="2">
    <source>
        <dbReference type="EMBL" id="MEW9920447.1"/>
    </source>
</evidence>
<sequence>MAQERDIEGRSEMTKDELVEALAKDYRPSL</sequence>
<reference evidence="2 3" key="1">
    <citation type="submission" date="2024-07" db="EMBL/GenBank/DDBJ databases">
        <title>Marimonas sp.nov., isolated from tidal-flat sediment.</title>
        <authorList>
            <person name="Jayan J.N."/>
            <person name="Lee S.S."/>
        </authorList>
    </citation>
    <scope>NUCLEOTIDE SEQUENCE [LARGE SCALE GENOMIC DNA]</scope>
    <source>
        <strain evidence="2 3">MJW-29</strain>
    </source>
</reference>
<comment type="caution">
    <text evidence="2">The sequence shown here is derived from an EMBL/GenBank/DDBJ whole genome shotgun (WGS) entry which is preliminary data.</text>
</comment>
<keyword evidence="3" id="KW-1185">Reference proteome</keyword>
<name>A0ABV3RPG0_9RHOB</name>
<protein>
    <submittedName>
        <fullName evidence="2">Rho termination factor N-terminal domain-containing protein</fullName>
    </submittedName>
</protein>
<accession>A0ABV3RPG0</accession>